<evidence type="ECO:0000256" key="12">
    <source>
        <dbReference type="ARBA" id="ARBA00025401"/>
    </source>
</evidence>
<proteinExistence type="inferred from homology"/>
<dbReference type="GO" id="GO:0003697">
    <property type="term" value="F:single-stranded DNA binding"/>
    <property type="evidence" value="ECO:0007669"/>
    <property type="project" value="UniProtKB-UniRule"/>
</dbReference>
<keyword evidence="9 13" id="KW-0238">DNA-binding</keyword>
<dbReference type="GO" id="GO:0006260">
    <property type="term" value="P:DNA replication"/>
    <property type="evidence" value="ECO:0007669"/>
    <property type="project" value="UniProtKB-UniRule"/>
</dbReference>
<dbReference type="PANTHER" id="PTHR32182">
    <property type="entry name" value="DNA REPLICATION AND REPAIR PROTEIN RECF"/>
    <property type="match status" value="1"/>
</dbReference>
<dbReference type="InterPro" id="IPR042174">
    <property type="entry name" value="RecF_2"/>
</dbReference>
<evidence type="ECO:0000256" key="5">
    <source>
        <dbReference type="ARBA" id="ARBA00022705"/>
    </source>
</evidence>
<dbReference type="GO" id="GO:0005737">
    <property type="term" value="C:cytoplasm"/>
    <property type="evidence" value="ECO:0007669"/>
    <property type="project" value="UniProtKB-SubCell"/>
</dbReference>
<feature type="binding site" evidence="13">
    <location>
        <begin position="30"/>
        <end position="37"/>
    </location>
    <ligand>
        <name>ATP</name>
        <dbReference type="ChEBI" id="CHEBI:30616"/>
    </ligand>
</feature>
<evidence type="ECO:0000256" key="8">
    <source>
        <dbReference type="ARBA" id="ARBA00022840"/>
    </source>
</evidence>
<keyword evidence="11 13" id="KW-0742">SOS response</keyword>
<reference evidence="16 17" key="1">
    <citation type="submission" date="2018-04" db="EMBL/GenBank/DDBJ databases">
        <title>Complete genome sequences of Streptomyces lydicus strain WYEC and characterization of antagonistic properties of biological control agents.</title>
        <authorList>
            <person name="Mariita R.M."/>
            <person name="Sello J.K."/>
        </authorList>
    </citation>
    <scope>NUCLEOTIDE SEQUENCE [LARGE SCALE GENOMIC DNA]</scope>
    <source>
        <strain evidence="16 17">WYEC 108</strain>
    </source>
</reference>
<comment type="subcellular location">
    <subcellularLocation>
        <location evidence="1 13 14">Cytoplasm</location>
    </subcellularLocation>
</comment>
<feature type="domain" description="RecF/RecN/SMC N-terminal" evidence="15">
    <location>
        <begin position="3"/>
        <end position="352"/>
    </location>
</feature>
<keyword evidence="4 13" id="KW-0963">Cytoplasm</keyword>
<keyword evidence="10 13" id="KW-0234">DNA repair</keyword>
<evidence type="ECO:0000256" key="9">
    <source>
        <dbReference type="ARBA" id="ARBA00023125"/>
    </source>
</evidence>
<evidence type="ECO:0000259" key="15">
    <source>
        <dbReference type="Pfam" id="PF02463"/>
    </source>
</evidence>
<dbReference type="InterPro" id="IPR003395">
    <property type="entry name" value="RecF/RecN/SMC_N"/>
</dbReference>
<dbReference type="NCBIfam" id="TIGR00611">
    <property type="entry name" value="recf"/>
    <property type="match status" value="1"/>
</dbReference>
<evidence type="ECO:0000256" key="10">
    <source>
        <dbReference type="ARBA" id="ARBA00023204"/>
    </source>
</evidence>
<evidence type="ECO:0000256" key="2">
    <source>
        <dbReference type="ARBA" id="ARBA00008016"/>
    </source>
</evidence>
<keyword evidence="7 13" id="KW-0227">DNA damage</keyword>
<evidence type="ECO:0000313" key="17">
    <source>
        <dbReference type="Proteomes" id="UP000275579"/>
    </source>
</evidence>
<evidence type="ECO:0000256" key="11">
    <source>
        <dbReference type="ARBA" id="ARBA00023236"/>
    </source>
</evidence>
<dbReference type="EMBL" id="CP029042">
    <property type="protein sequence ID" value="AZS72972.1"/>
    <property type="molecule type" value="Genomic_DNA"/>
</dbReference>
<dbReference type="GO" id="GO:0005524">
    <property type="term" value="F:ATP binding"/>
    <property type="evidence" value="ECO:0007669"/>
    <property type="project" value="UniProtKB-UniRule"/>
</dbReference>
<accession>A0A3Q9K2T3</accession>
<dbReference type="SUPFAM" id="SSF52540">
    <property type="entry name" value="P-loop containing nucleoside triphosphate hydrolases"/>
    <property type="match status" value="1"/>
</dbReference>
<dbReference type="HAMAP" id="MF_00365">
    <property type="entry name" value="RecF"/>
    <property type="match status" value="1"/>
</dbReference>
<evidence type="ECO:0000256" key="6">
    <source>
        <dbReference type="ARBA" id="ARBA00022741"/>
    </source>
</evidence>
<evidence type="ECO:0000256" key="13">
    <source>
        <dbReference type="HAMAP-Rule" id="MF_00365"/>
    </source>
</evidence>
<dbReference type="PANTHER" id="PTHR32182:SF0">
    <property type="entry name" value="DNA REPLICATION AND REPAIR PROTEIN RECF"/>
    <property type="match status" value="1"/>
</dbReference>
<evidence type="ECO:0000256" key="3">
    <source>
        <dbReference type="ARBA" id="ARBA00020170"/>
    </source>
</evidence>
<organism evidence="16 17">
    <name type="scientific">Streptomyces lydicus</name>
    <dbReference type="NCBI Taxonomy" id="47763"/>
    <lineage>
        <taxon>Bacteria</taxon>
        <taxon>Bacillati</taxon>
        <taxon>Actinomycetota</taxon>
        <taxon>Actinomycetes</taxon>
        <taxon>Kitasatosporales</taxon>
        <taxon>Streptomycetaceae</taxon>
        <taxon>Streptomyces</taxon>
    </lineage>
</organism>
<dbReference type="InterPro" id="IPR001238">
    <property type="entry name" value="DNA-binding_RecF"/>
</dbReference>
<protein>
    <recommendedName>
        <fullName evidence="3 13">DNA replication and repair protein RecF</fullName>
    </recommendedName>
</protein>
<dbReference type="Gene3D" id="1.20.1050.90">
    <property type="entry name" value="RecF/RecN/SMC, N-terminal domain"/>
    <property type="match status" value="1"/>
</dbReference>
<comment type="function">
    <text evidence="12 13 14">The RecF protein is involved in DNA metabolism; it is required for DNA replication and normal SOS inducibility. RecF binds preferentially to single-stranded, linear DNA. It also seems to bind ATP.</text>
</comment>
<dbReference type="GO" id="GO:0009432">
    <property type="term" value="P:SOS response"/>
    <property type="evidence" value="ECO:0007669"/>
    <property type="project" value="UniProtKB-UniRule"/>
</dbReference>
<evidence type="ECO:0000256" key="1">
    <source>
        <dbReference type="ARBA" id="ARBA00004496"/>
    </source>
</evidence>
<evidence type="ECO:0000313" key="16">
    <source>
        <dbReference type="EMBL" id="AZS72972.1"/>
    </source>
</evidence>
<dbReference type="FunFam" id="3.40.50.300:FF:000730">
    <property type="entry name" value="DNA replication and repair protein RecF"/>
    <property type="match status" value="1"/>
</dbReference>
<keyword evidence="8 13" id="KW-0067">ATP-binding</keyword>
<evidence type="ECO:0000256" key="7">
    <source>
        <dbReference type="ARBA" id="ARBA00022763"/>
    </source>
</evidence>
<dbReference type="FunFam" id="1.20.1050.90:FF:000004">
    <property type="entry name" value="DNA replication and repair protein RecF"/>
    <property type="match status" value="1"/>
</dbReference>
<dbReference type="Pfam" id="PF02463">
    <property type="entry name" value="SMC_N"/>
    <property type="match status" value="1"/>
</dbReference>
<dbReference type="Gene3D" id="3.40.50.300">
    <property type="entry name" value="P-loop containing nucleotide triphosphate hydrolases"/>
    <property type="match status" value="1"/>
</dbReference>
<dbReference type="InterPro" id="IPR027417">
    <property type="entry name" value="P-loop_NTPase"/>
</dbReference>
<name>A0A3Q9K2T3_9ACTN</name>
<dbReference type="PROSITE" id="PS00617">
    <property type="entry name" value="RECF_1"/>
    <property type="match status" value="1"/>
</dbReference>
<dbReference type="AlphaFoldDB" id="A0A3Q9K2T3"/>
<evidence type="ECO:0000256" key="4">
    <source>
        <dbReference type="ARBA" id="ARBA00022490"/>
    </source>
</evidence>
<dbReference type="PROSITE" id="PS00618">
    <property type="entry name" value="RECF_2"/>
    <property type="match status" value="1"/>
</dbReference>
<dbReference type="GO" id="GO:0006302">
    <property type="term" value="P:double-strand break repair"/>
    <property type="evidence" value="ECO:0007669"/>
    <property type="project" value="TreeGrafter"/>
</dbReference>
<comment type="similarity">
    <text evidence="2 13 14">Belongs to the RecF family.</text>
</comment>
<gene>
    <name evidence="13" type="primary">recF</name>
    <name evidence="16" type="ORF">DDE74_20175</name>
</gene>
<sequence length="378" mass="40751">MHVTHLSLADFRSYARVEVPLDPGVTAFVGPNGQGKTNLVEAVGYLATLGSHRVSSDAPLVRMGAERAVVRAAVVQGERQQLIELELNPGKANRARINRSSQVRPRDVLGIVRTVLFAPEDLALVKGDPGERRRFLDELITARSPRMAGVRSDYDRVLKQRNTLLKTAALARRHGGRQMDLSTLDVWDQHLARAGAELLAQRLDLIAALQPLADKAYEQLAPGGGPLALEYRGSAGEAMAEATTREELYGVLLAALGEARKGEIERGVTLVGPHRDDLVLKLGQLPAKGYASHGESWSYALALRLASYDLLRAEGNEPVLVLDDVFAELDARRRERLAELVAPGEQVLVTAAVDDDVPGVLAGTRFAVAGGAVEKVAP</sequence>
<keyword evidence="5 13" id="KW-0235">DNA replication</keyword>
<evidence type="ECO:0000256" key="14">
    <source>
        <dbReference type="RuleBase" id="RU000578"/>
    </source>
</evidence>
<keyword evidence="6 13" id="KW-0547">Nucleotide-binding</keyword>
<dbReference type="RefSeq" id="WP_127152034.1">
    <property type="nucleotide sequence ID" value="NZ_CP029042.1"/>
</dbReference>
<dbReference type="InterPro" id="IPR018078">
    <property type="entry name" value="DNA-binding_RecF_CS"/>
</dbReference>
<dbReference type="CDD" id="cd03242">
    <property type="entry name" value="ABC_RecF"/>
    <property type="match status" value="1"/>
</dbReference>
<dbReference type="GO" id="GO:0000731">
    <property type="term" value="P:DNA synthesis involved in DNA repair"/>
    <property type="evidence" value="ECO:0007669"/>
    <property type="project" value="TreeGrafter"/>
</dbReference>
<dbReference type="Proteomes" id="UP000275579">
    <property type="component" value="Chromosome"/>
</dbReference>